<dbReference type="GO" id="GO:0098793">
    <property type="term" value="C:presynapse"/>
    <property type="evidence" value="ECO:0007669"/>
    <property type="project" value="GOC"/>
</dbReference>
<dbReference type="GO" id="GO:0001786">
    <property type="term" value="F:phosphatidylserine binding"/>
    <property type="evidence" value="ECO:0007669"/>
    <property type="project" value="TreeGrafter"/>
</dbReference>
<accession>A0AAV6PGB6</accession>
<protein>
    <submittedName>
        <fullName evidence="5">AT-rich interactive domain-containing protein 3A-like</fullName>
    </submittedName>
</protein>
<evidence type="ECO:0000256" key="3">
    <source>
        <dbReference type="SAM" id="Phobius"/>
    </source>
</evidence>
<dbReference type="Proteomes" id="UP000693946">
    <property type="component" value="Unassembled WGS sequence"/>
</dbReference>
<dbReference type="AlphaFoldDB" id="A0AAV6PGB6"/>
<feature type="region of interest" description="Disordered" evidence="2">
    <location>
        <begin position="84"/>
        <end position="106"/>
    </location>
</feature>
<reference evidence="5 6" key="1">
    <citation type="journal article" date="2021" name="Sci. Rep.">
        <title>Chromosome anchoring in Senegalese sole (Solea senegalensis) reveals sex-associated markers and genome rearrangements in flatfish.</title>
        <authorList>
            <person name="Guerrero-Cozar I."/>
            <person name="Gomez-Garrido J."/>
            <person name="Berbel C."/>
            <person name="Martinez-Blanch J.F."/>
            <person name="Alioto T."/>
            <person name="Claros M.G."/>
            <person name="Gagnaire P.A."/>
            <person name="Manchado M."/>
        </authorList>
    </citation>
    <scope>NUCLEOTIDE SEQUENCE [LARGE SCALE GENOMIC DNA]</scope>
    <source>
        <strain evidence="5">Sse05_10M</strain>
    </source>
</reference>
<comment type="caution">
    <text evidence="5">The sequence shown here is derived from an EMBL/GenBank/DDBJ whole genome shotgun (WGS) entry which is preliminary data.</text>
</comment>
<feature type="transmembrane region" description="Helical" evidence="3">
    <location>
        <begin position="12"/>
        <end position="39"/>
    </location>
</feature>
<feature type="region of interest" description="Disordered" evidence="2">
    <location>
        <begin position="133"/>
        <end position="163"/>
    </location>
</feature>
<sequence>MPYHDDEYPGQPLWQSVLLFCCKGMIEGIMVILFLWLLVQVLFTKQLEVHLQVLLLVGLIVFCLSLILGCVLCWRESHICSGKDKDPVTSAPAAPAEPVTLTQSSPPLTSTIAFRQQYEELDGDMLEFNSTFTSSGPSEDKFTSGSFSNGARTASERKEQPKSYFSLRRLSTPPLTSPLYKPIDPSHTSLPSFPKLGLLSKTCKALQRRCTITGDTLSCNEHSRLTSPTSISPSMPEEPIPLVPLSYGSSVSCKQPVSPKPCLHFTMAFSPEQHTLAVSVLGLTGTPHKLEDVSVLGSLPPLYPCPIQASTRSSFNMLLLLTVNSVSELQRCTFRIVVYTQESHGHRSTALGELEVGCGGQDWRAEHPFHFTKELNPNKWTLKQDAVIHQGLSCPPQIFISLQYQTLTHRIKTSVLRADNLDQVIHTSAAPDYQVVVNLHHERTVISSRETERGPSALWNTSFLFDLPPGDVSQLPLMLEYLIMQNQVLSDGKVLCRVLIGAEAADAGRAHWRDMCSFQMEQTRWHSVQPELV</sequence>
<feature type="transmembrane region" description="Helical" evidence="3">
    <location>
        <begin position="51"/>
        <end position="74"/>
    </location>
</feature>
<dbReference type="GO" id="GO:0048791">
    <property type="term" value="P:calcium ion-regulated exocytosis of neurotransmitter"/>
    <property type="evidence" value="ECO:0007669"/>
    <property type="project" value="TreeGrafter"/>
</dbReference>
<dbReference type="GO" id="GO:0005544">
    <property type="term" value="F:calcium-dependent phospholipid binding"/>
    <property type="evidence" value="ECO:0007669"/>
    <property type="project" value="TreeGrafter"/>
</dbReference>
<dbReference type="GO" id="GO:0005886">
    <property type="term" value="C:plasma membrane"/>
    <property type="evidence" value="ECO:0007669"/>
    <property type="project" value="TreeGrafter"/>
</dbReference>
<evidence type="ECO:0000313" key="6">
    <source>
        <dbReference type="Proteomes" id="UP000693946"/>
    </source>
</evidence>
<organism evidence="5 6">
    <name type="scientific">Solea senegalensis</name>
    <name type="common">Senegalese sole</name>
    <dbReference type="NCBI Taxonomy" id="28829"/>
    <lineage>
        <taxon>Eukaryota</taxon>
        <taxon>Metazoa</taxon>
        <taxon>Chordata</taxon>
        <taxon>Craniata</taxon>
        <taxon>Vertebrata</taxon>
        <taxon>Euteleostomi</taxon>
        <taxon>Actinopterygii</taxon>
        <taxon>Neopterygii</taxon>
        <taxon>Teleostei</taxon>
        <taxon>Neoteleostei</taxon>
        <taxon>Acanthomorphata</taxon>
        <taxon>Carangaria</taxon>
        <taxon>Pleuronectiformes</taxon>
        <taxon>Pleuronectoidei</taxon>
        <taxon>Soleidae</taxon>
        <taxon>Solea</taxon>
    </lineage>
</organism>
<dbReference type="InterPro" id="IPR000008">
    <property type="entry name" value="C2_dom"/>
</dbReference>
<feature type="domain" description="C2" evidence="4">
    <location>
        <begin position="394"/>
        <end position="526"/>
    </location>
</feature>
<dbReference type="GO" id="GO:0030424">
    <property type="term" value="C:axon"/>
    <property type="evidence" value="ECO:0007669"/>
    <property type="project" value="TreeGrafter"/>
</dbReference>
<dbReference type="GO" id="GO:0000149">
    <property type="term" value="F:SNARE binding"/>
    <property type="evidence" value="ECO:0007669"/>
    <property type="project" value="TreeGrafter"/>
</dbReference>
<dbReference type="GO" id="GO:0005509">
    <property type="term" value="F:calcium ion binding"/>
    <property type="evidence" value="ECO:0007669"/>
    <property type="project" value="TreeGrafter"/>
</dbReference>
<comment type="similarity">
    <text evidence="1">Belongs to the synaptotagmin family.</text>
</comment>
<keyword evidence="3" id="KW-1133">Transmembrane helix</keyword>
<dbReference type="PROSITE" id="PS50004">
    <property type="entry name" value="C2"/>
    <property type="match status" value="1"/>
</dbReference>
<evidence type="ECO:0000259" key="4">
    <source>
        <dbReference type="PROSITE" id="PS50004"/>
    </source>
</evidence>
<keyword evidence="3" id="KW-0812">Transmembrane</keyword>
<keyword evidence="3" id="KW-0472">Membrane</keyword>
<dbReference type="GO" id="GO:0030276">
    <property type="term" value="F:clathrin binding"/>
    <property type="evidence" value="ECO:0007669"/>
    <property type="project" value="TreeGrafter"/>
</dbReference>
<keyword evidence="6" id="KW-1185">Reference proteome</keyword>
<name>A0AAV6PGB6_SOLSE</name>
<evidence type="ECO:0000256" key="1">
    <source>
        <dbReference type="ARBA" id="ARBA00006996"/>
    </source>
</evidence>
<dbReference type="EMBL" id="JAGKHQ010001370">
    <property type="protein sequence ID" value="KAG7457330.1"/>
    <property type="molecule type" value="Genomic_DNA"/>
</dbReference>
<dbReference type="PANTHER" id="PTHR10024:SF351">
    <property type="entry name" value="SYNAPTOTAGMIN-4-LIKE"/>
    <property type="match status" value="1"/>
</dbReference>
<dbReference type="GO" id="GO:0070382">
    <property type="term" value="C:exocytic vesicle"/>
    <property type="evidence" value="ECO:0007669"/>
    <property type="project" value="TreeGrafter"/>
</dbReference>
<gene>
    <name evidence="5" type="ORF">JOB18_026116</name>
</gene>
<proteinExistence type="inferred from homology"/>
<dbReference type="GO" id="GO:0006906">
    <property type="term" value="P:vesicle fusion"/>
    <property type="evidence" value="ECO:0007669"/>
    <property type="project" value="TreeGrafter"/>
</dbReference>
<evidence type="ECO:0000256" key="2">
    <source>
        <dbReference type="SAM" id="MobiDB-lite"/>
    </source>
</evidence>
<evidence type="ECO:0000313" key="5">
    <source>
        <dbReference type="EMBL" id="KAG7457330.1"/>
    </source>
</evidence>
<feature type="compositionally biased region" description="Polar residues" evidence="2">
    <location>
        <begin position="133"/>
        <end position="152"/>
    </location>
</feature>
<dbReference type="PANTHER" id="PTHR10024">
    <property type="entry name" value="SYNAPTOTAGMIN"/>
    <property type="match status" value="1"/>
</dbReference>